<evidence type="ECO:0000256" key="2">
    <source>
        <dbReference type="ARBA" id="ARBA00009575"/>
    </source>
</evidence>
<evidence type="ECO:0000256" key="1">
    <source>
        <dbReference type="ARBA" id="ARBA00004273"/>
    </source>
</evidence>
<evidence type="ECO:0000256" key="8">
    <source>
        <dbReference type="ARBA" id="ARBA00023136"/>
    </source>
</evidence>
<keyword evidence="11" id="KW-1185">Reference proteome</keyword>
<dbReference type="GO" id="GO:0033617">
    <property type="term" value="P:mitochondrial respiratory chain complex IV assembly"/>
    <property type="evidence" value="ECO:0007669"/>
    <property type="project" value="InterPro"/>
</dbReference>
<evidence type="ECO:0000256" key="7">
    <source>
        <dbReference type="ARBA" id="ARBA00023128"/>
    </source>
</evidence>
<dbReference type="GO" id="GO:0005743">
    <property type="term" value="C:mitochondrial inner membrane"/>
    <property type="evidence" value="ECO:0007669"/>
    <property type="project" value="UniProtKB-SubCell"/>
</dbReference>
<keyword evidence="4" id="KW-0812">Transmembrane</keyword>
<dbReference type="InterPro" id="IPR022533">
    <property type="entry name" value="Cox20"/>
</dbReference>
<organism evidence="10 11">
    <name type="scientific">Claviceps pazoutovae</name>
    <dbReference type="NCBI Taxonomy" id="1649127"/>
    <lineage>
        <taxon>Eukaryota</taxon>
        <taxon>Fungi</taxon>
        <taxon>Dikarya</taxon>
        <taxon>Ascomycota</taxon>
        <taxon>Pezizomycotina</taxon>
        <taxon>Sordariomycetes</taxon>
        <taxon>Hypocreomycetidae</taxon>
        <taxon>Hypocreales</taxon>
        <taxon>Clavicipitaceae</taxon>
        <taxon>Claviceps</taxon>
    </lineage>
</organism>
<dbReference type="Pfam" id="PF12597">
    <property type="entry name" value="Cox20"/>
    <property type="match status" value="1"/>
</dbReference>
<evidence type="ECO:0000256" key="9">
    <source>
        <dbReference type="PIRNR" id="PIRNR007871"/>
    </source>
</evidence>
<dbReference type="PIRSF" id="PIRSF007871">
    <property type="entry name" value="Cox20"/>
    <property type="match status" value="1"/>
</dbReference>
<evidence type="ECO:0000256" key="6">
    <source>
        <dbReference type="ARBA" id="ARBA00022989"/>
    </source>
</evidence>
<comment type="caution">
    <text evidence="10">The sequence shown here is derived from an EMBL/GenBank/DDBJ whole genome shotgun (WGS) entry which is preliminary data.</text>
</comment>
<gene>
    <name evidence="10" type="ORF">E4U60_007665</name>
</gene>
<keyword evidence="5 9" id="KW-0999">Mitochondrion inner membrane</keyword>
<dbReference type="AlphaFoldDB" id="A0A9P7MJ04"/>
<comment type="similarity">
    <text evidence="2 9">Belongs to the COX20 family.</text>
</comment>
<reference evidence="10 11" key="1">
    <citation type="journal article" date="2020" name="bioRxiv">
        <title>Whole genome comparisons of ergot fungi reveals the divergence and evolution of species within the genus Claviceps are the result of varying mechanisms driving genome evolution and host range expansion.</title>
        <authorList>
            <person name="Wyka S.A."/>
            <person name="Mondo S.J."/>
            <person name="Liu M."/>
            <person name="Dettman J."/>
            <person name="Nalam V."/>
            <person name="Broders K.D."/>
        </authorList>
    </citation>
    <scope>NUCLEOTIDE SEQUENCE [LARGE SCALE GENOMIC DNA]</scope>
    <source>
        <strain evidence="10 11">CCC 1485</strain>
    </source>
</reference>
<evidence type="ECO:0000313" key="10">
    <source>
        <dbReference type="EMBL" id="KAG5949063.1"/>
    </source>
</evidence>
<comment type="subcellular location">
    <subcellularLocation>
        <location evidence="1 9">Mitochondrion inner membrane</location>
    </subcellularLocation>
</comment>
<comment type="function">
    <text evidence="9">Involved in the assembly of the cytochrome c oxidase complex.</text>
</comment>
<dbReference type="PANTHER" id="PTHR31586:SF1">
    <property type="entry name" value="CYTOCHROME C OXIDASE ASSEMBLY PROTEIN COX20, MITOCHONDRIAL"/>
    <property type="match status" value="1"/>
</dbReference>
<keyword evidence="7 9" id="KW-0496">Mitochondrion</keyword>
<evidence type="ECO:0000313" key="11">
    <source>
        <dbReference type="Proteomes" id="UP000706124"/>
    </source>
</evidence>
<keyword evidence="8 9" id="KW-0472">Membrane</keyword>
<name>A0A9P7MJ04_9HYPO</name>
<evidence type="ECO:0000256" key="5">
    <source>
        <dbReference type="ARBA" id="ARBA00022792"/>
    </source>
</evidence>
<accession>A0A9P7MJ04</accession>
<evidence type="ECO:0000256" key="3">
    <source>
        <dbReference type="ARBA" id="ARBA00017689"/>
    </source>
</evidence>
<dbReference type="Proteomes" id="UP000706124">
    <property type="component" value="Unassembled WGS sequence"/>
</dbReference>
<dbReference type="EMBL" id="SRPO01000009">
    <property type="protein sequence ID" value="KAG5949063.1"/>
    <property type="molecule type" value="Genomic_DNA"/>
</dbReference>
<dbReference type="PANTHER" id="PTHR31586">
    <property type="entry name" value="CYTOCHROME C OXIDASE PROTEIN 20"/>
    <property type="match status" value="1"/>
</dbReference>
<proteinExistence type="inferred from homology"/>
<protein>
    <recommendedName>
        <fullName evidence="3 9">Cytochrome c oxidase assembly protein COX20, mitochondrial</fullName>
    </recommendedName>
</protein>
<evidence type="ECO:0000256" key="4">
    <source>
        <dbReference type="ARBA" id="ARBA00022692"/>
    </source>
</evidence>
<dbReference type="OrthoDB" id="14603at2759"/>
<sequence>MALDDKDAQRAPGAGEKTLHVWSEPIGVSTDEAQPTATKPVAVPSLSEVVGSLKKDDFTDLYKTPCARQGTLTGIAVGAGAGGLRFVLKADAVKAANMAVGVFVIGSVLSYEYCQYLRRVERKNVQRTIEIVNGRSKKLAKKAAEEKEAQSRLEMEKAAAQKPWYKIW</sequence>
<keyword evidence="6" id="KW-1133">Transmembrane helix</keyword>